<evidence type="ECO:0000313" key="3">
    <source>
        <dbReference type="EMBL" id="QDZ23828.1"/>
    </source>
</evidence>
<evidence type="ECO:0000256" key="1">
    <source>
        <dbReference type="SAM" id="MobiDB-lite"/>
    </source>
</evidence>
<feature type="chain" id="PRO_5022943509" evidence="2">
    <location>
        <begin position="32"/>
        <end position="111"/>
    </location>
</feature>
<protein>
    <submittedName>
        <fullName evidence="3">Uncharacterized protein</fullName>
    </submittedName>
</protein>
<dbReference type="Proteomes" id="UP000316726">
    <property type="component" value="Chromosome 11"/>
</dbReference>
<sequence length="111" mass="11590">MRNLTQTIRGAMLYLGHWVVVLLLLLHSSQGLEHRSLMQAPGPPGPQAAPPQAAPPLPPGSGPEAGLLPRFLQGEKGLVINSPIDPANLITPIQSLGWYGGRVGSGAYGSL</sequence>
<evidence type="ECO:0000313" key="4">
    <source>
        <dbReference type="Proteomes" id="UP000316726"/>
    </source>
</evidence>
<reference evidence="3 4" key="1">
    <citation type="submission" date="2018-07" db="EMBL/GenBank/DDBJ databases">
        <title>The complete nuclear genome of the prasinophyte Chloropicon primus (CCMP1205).</title>
        <authorList>
            <person name="Pombert J.-F."/>
            <person name="Otis C."/>
            <person name="Turmel M."/>
            <person name="Lemieux C."/>
        </authorList>
    </citation>
    <scope>NUCLEOTIDE SEQUENCE [LARGE SCALE GENOMIC DNA]</scope>
    <source>
        <strain evidence="3 4">CCMP1205</strain>
    </source>
</reference>
<dbReference type="EMBL" id="CP031044">
    <property type="protein sequence ID" value="QDZ23828.1"/>
    <property type="molecule type" value="Genomic_DNA"/>
</dbReference>
<feature type="region of interest" description="Disordered" evidence="1">
    <location>
        <begin position="35"/>
        <end position="68"/>
    </location>
</feature>
<feature type="signal peptide" evidence="2">
    <location>
        <begin position="1"/>
        <end position="31"/>
    </location>
</feature>
<organism evidence="3 4">
    <name type="scientific">Chloropicon primus</name>
    <dbReference type="NCBI Taxonomy" id="1764295"/>
    <lineage>
        <taxon>Eukaryota</taxon>
        <taxon>Viridiplantae</taxon>
        <taxon>Chlorophyta</taxon>
        <taxon>Chloropicophyceae</taxon>
        <taxon>Chloropicales</taxon>
        <taxon>Chloropicaceae</taxon>
        <taxon>Chloropicon</taxon>
    </lineage>
</organism>
<accession>A0A5B8MSS5</accession>
<proteinExistence type="predicted"/>
<evidence type="ECO:0000256" key="2">
    <source>
        <dbReference type="SAM" id="SignalP"/>
    </source>
</evidence>
<dbReference type="AlphaFoldDB" id="A0A5B8MSS5"/>
<keyword evidence="2" id="KW-0732">Signal</keyword>
<name>A0A5B8MSS5_9CHLO</name>
<keyword evidence="4" id="KW-1185">Reference proteome</keyword>
<feature type="compositionally biased region" description="Pro residues" evidence="1">
    <location>
        <begin position="41"/>
        <end position="61"/>
    </location>
</feature>
<gene>
    <name evidence="3" type="ORF">A3770_11p63460</name>
</gene>